<dbReference type="GO" id="GO:0005524">
    <property type="term" value="F:ATP binding"/>
    <property type="evidence" value="ECO:0007669"/>
    <property type="project" value="InterPro"/>
</dbReference>
<evidence type="ECO:0000259" key="3">
    <source>
        <dbReference type="PROSITE" id="PS50011"/>
    </source>
</evidence>
<feature type="compositionally biased region" description="Low complexity" evidence="1">
    <location>
        <begin position="283"/>
        <end position="295"/>
    </location>
</feature>
<dbReference type="AlphaFoldDB" id="A0A917U7Y5"/>
<feature type="transmembrane region" description="Helical" evidence="2">
    <location>
        <begin position="329"/>
        <end position="353"/>
    </location>
</feature>
<accession>A0A917U7Y5</accession>
<evidence type="ECO:0000256" key="2">
    <source>
        <dbReference type="SAM" id="Phobius"/>
    </source>
</evidence>
<keyword evidence="2" id="KW-0812">Transmembrane</keyword>
<dbReference type="SUPFAM" id="SSF56112">
    <property type="entry name" value="Protein kinase-like (PK-like)"/>
    <property type="match status" value="1"/>
</dbReference>
<dbReference type="InterPro" id="IPR000719">
    <property type="entry name" value="Prot_kinase_dom"/>
</dbReference>
<feature type="region of interest" description="Disordered" evidence="1">
    <location>
        <begin position="283"/>
        <end position="321"/>
    </location>
</feature>
<comment type="caution">
    <text evidence="4">The sequence shown here is derived from an EMBL/GenBank/DDBJ whole genome shotgun (WGS) entry which is preliminary data.</text>
</comment>
<keyword evidence="2" id="KW-0472">Membrane</keyword>
<evidence type="ECO:0000256" key="1">
    <source>
        <dbReference type="SAM" id="MobiDB-lite"/>
    </source>
</evidence>
<feature type="compositionally biased region" description="Low complexity" evidence="1">
    <location>
        <begin position="311"/>
        <end position="321"/>
    </location>
</feature>
<dbReference type="RefSeq" id="WP_189049737.1">
    <property type="nucleotide sequence ID" value="NZ_BMNB01000041.1"/>
</dbReference>
<feature type="region of interest" description="Disordered" evidence="1">
    <location>
        <begin position="466"/>
        <end position="486"/>
    </location>
</feature>
<dbReference type="GO" id="GO:0004672">
    <property type="term" value="F:protein kinase activity"/>
    <property type="evidence" value="ECO:0007669"/>
    <property type="project" value="InterPro"/>
</dbReference>
<dbReference type="Proteomes" id="UP000608890">
    <property type="component" value="Unassembled WGS sequence"/>
</dbReference>
<protein>
    <recommendedName>
        <fullName evidence="3">Protein kinase domain-containing protein</fullName>
    </recommendedName>
</protein>
<evidence type="ECO:0000313" key="5">
    <source>
        <dbReference type="Proteomes" id="UP000608890"/>
    </source>
</evidence>
<reference evidence="4" key="1">
    <citation type="journal article" date="2014" name="Int. J. Syst. Evol. Microbiol.">
        <title>Complete genome sequence of Corynebacterium casei LMG S-19264T (=DSM 44701T), isolated from a smear-ripened cheese.</title>
        <authorList>
            <consortium name="US DOE Joint Genome Institute (JGI-PGF)"/>
            <person name="Walter F."/>
            <person name="Albersmeier A."/>
            <person name="Kalinowski J."/>
            <person name="Ruckert C."/>
        </authorList>
    </citation>
    <scope>NUCLEOTIDE SEQUENCE</scope>
    <source>
        <strain evidence="4">CGMCC 4.7312</strain>
    </source>
</reference>
<keyword evidence="5" id="KW-1185">Reference proteome</keyword>
<keyword evidence="2" id="KW-1133">Transmembrane helix</keyword>
<feature type="domain" description="Protein kinase" evidence="3">
    <location>
        <begin position="12"/>
        <end position="284"/>
    </location>
</feature>
<evidence type="ECO:0000313" key="4">
    <source>
        <dbReference type="EMBL" id="GGM63833.1"/>
    </source>
</evidence>
<dbReference type="Gene3D" id="1.10.510.10">
    <property type="entry name" value="Transferase(Phosphotransferase) domain 1"/>
    <property type="match status" value="1"/>
</dbReference>
<dbReference type="PROSITE" id="PS50011">
    <property type="entry name" value="PROTEIN_KINASE_DOM"/>
    <property type="match status" value="1"/>
</dbReference>
<sequence>MGTFDRVAVEQLGAMSKLGSGGQGTVWALADGTSVYKEYAVEVRDKLDVAALAAMVAFPAGLPDRQAAALRTRMAWPTAIVERAGQVAGFLMPLAPPDFHVRIWMVRNYQQRLAQVQLLLNDPSYLSDRRLPVDDQLRLELLRDIAQTMADLHELDVVVGDLSPNNLLFSTTSRPRCYFIDCDAMRVGGRSILPQIETQDWQAPSAGEPIGTTYSDSYKFALLCIRLFAGDQTVRDATILRSIDAAIHELAAQTLATAPTERPSLAQWRRTLAAASLAARHATAAAPRSPAAPAAQTRPVTAVPAKVSGTAPASPRSPAVGARRRVRRLMLPVVVAAVLLFGVPNLSSVATWWRDMGRTDTTSVNTSPAEQAKQVADLLAVSGRDRKRVVSAIENTIACRKLPAAADALGRAADGRQAALDRARTLRTDQLPNGAELTEQMILAFRHSKEADDAYQRWTSAVSSAGCRSPAMRGKDRARGDSESAAARAAKKRIAKLWNPIAESYGHPTVSHLTI</sequence>
<dbReference type="EMBL" id="BMNB01000041">
    <property type="protein sequence ID" value="GGM63833.1"/>
    <property type="molecule type" value="Genomic_DNA"/>
</dbReference>
<dbReference type="InterPro" id="IPR011009">
    <property type="entry name" value="Kinase-like_dom_sf"/>
</dbReference>
<reference evidence="4" key="2">
    <citation type="submission" date="2020-09" db="EMBL/GenBank/DDBJ databases">
        <authorList>
            <person name="Sun Q."/>
            <person name="Zhou Y."/>
        </authorList>
    </citation>
    <scope>NUCLEOTIDE SEQUENCE</scope>
    <source>
        <strain evidence="4">CGMCC 4.7312</strain>
    </source>
</reference>
<name>A0A917U7Y5_9ACTN</name>
<gene>
    <name evidence="4" type="ORF">GCM10011608_56450</name>
</gene>
<proteinExistence type="predicted"/>
<feature type="compositionally biased region" description="Basic and acidic residues" evidence="1">
    <location>
        <begin position="473"/>
        <end position="482"/>
    </location>
</feature>
<organism evidence="4 5">
    <name type="scientific">Micromonospora sonchi</name>
    <dbReference type="NCBI Taxonomy" id="1763543"/>
    <lineage>
        <taxon>Bacteria</taxon>
        <taxon>Bacillati</taxon>
        <taxon>Actinomycetota</taxon>
        <taxon>Actinomycetes</taxon>
        <taxon>Micromonosporales</taxon>
        <taxon>Micromonosporaceae</taxon>
        <taxon>Micromonospora</taxon>
    </lineage>
</organism>